<feature type="domain" description="ACT" evidence="1">
    <location>
        <begin position="8"/>
        <end position="81"/>
    </location>
</feature>
<dbReference type="EMBL" id="JAMZFW010000009">
    <property type="protein sequence ID" value="MCP1102314.1"/>
    <property type="molecule type" value="Genomic_DNA"/>
</dbReference>
<name>A0ABT1E906_9FIRM</name>
<dbReference type="InterPro" id="IPR002912">
    <property type="entry name" value="ACT_dom"/>
</dbReference>
<evidence type="ECO:0000259" key="1">
    <source>
        <dbReference type="PROSITE" id="PS51671"/>
    </source>
</evidence>
<dbReference type="PROSITE" id="PS51671">
    <property type="entry name" value="ACT"/>
    <property type="match status" value="1"/>
</dbReference>
<dbReference type="PANTHER" id="PTHR40099:SF1">
    <property type="entry name" value="ACETOLACTATE SYNTHASE, SMALL SUBUNIT"/>
    <property type="match status" value="1"/>
</dbReference>
<evidence type="ECO:0000313" key="3">
    <source>
        <dbReference type="Proteomes" id="UP001523566"/>
    </source>
</evidence>
<organism evidence="2 3">
    <name type="scientific">Aequitasia blattaphilus</name>
    <dbReference type="NCBI Taxonomy" id="2949332"/>
    <lineage>
        <taxon>Bacteria</taxon>
        <taxon>Bacillati</taxon>
        <taxon>Bacillota</taxon>
        <taxon>Clostridia</taxon>
        <taxon>Lachnospirales</taxon>
        <taxon>Lachnospiraceae</taxon>
        <taxon>Aequitasia</taxon>
    </lineage>
</organism>
<dbReference type="Gene3D" id="3.30.2130.10">
    <property type="entry name" value="VC0802-like"/>
    <property type="match status" value="1"/>
</dbReference>
<dbReference type="Proteomes" id="UP001523566">
    <property type="component" value="Unassembled WGS sequence"/>
</dbReference>
<dbReference type="Pfam" id="PF19571">
    <property type="entry name" value="ACT_8"/>
    <property type="match status" value="1"/>
</dbReference>
<sequence>MKNYTIKQLSVFLENRKGRLDEVLAILAKNDIDIVAMSLADTSEFGMLRMIVNDPTKGRKVLKEESITAVLTDVVALRVSHETGSLSKAMHQIVEKDVNVEYMYAFANGPDASAVIKSDDPDKVIEILTKNGFGVWEEGEAYKANQFVSNTEA</sequence>
<proteinExistence type="predicted"/>
<dbReference type="SUPFAM" id="SSF55021">
    <property type="entry name" value="ACT-like"/>
    <property type="match status" value="2"/>
</dbReference>
<dbReference type="InterPro" id="IPR045739">
    <property type="entry name" value="ACT_dom_pair"/>
</dbReference>
<dbReference type="PANTHER" id="PTHR40099">
    <property type="entry name" value="ACETOLACTATE SYNTHASE, SMALL SUBUNIT"/>
    <property type="match status" value="1"/>
</dbReference>
<keyword evidence="3" id="KW-1185">Reference proteome</keyword>
<dbReference type="InterPro" id="IPR045865">
    <property type="entry name" value="ACT-like_dom_sf"/>
</dbReference>
<dbReference type="RefSeq" id="WP_262066097.1">
    <property type="nucleotide sequence ID" value="NZ_JAMXOD010000009.1"/>
</dbReference>
<accession>A0ABT1E906</accession>
<comment type="caution">
    <text evidence="2">The sequence shown here is derived from an EMBL/GenBank/DDBJ whole genome shotgun (WGS) entry which is preliminary data.</text>
</comment>
<evidence type="ECO:0000313" key="2">
    <source>
        <dbReference type="EMBL" id="MCP1102314.1"/>
    </source>
</evidence>
<gene>
    <name evidence="2" type="ORF">NK125_07820</name>
</gene>
<protein>
    <submittedName>
        <fullName evidence="2">Amino acid-binding protein</fullName>
    </submittedName>
</protein>
<reference evidence="2 3" key="1">
    <citation type="journal article" date="2022" name="Genome Biol. Evol.">
        <title>Host diet, physiology and behaviors set the stage for Lachnospiraceae cladogenesis.</title>
        <authorList>
            <person name="Vera-Ponce De Leon A."/>
            <person name="Schneider M."/>
            <person name="Jahnes B.C."/>
            <person name="Sadowski V."/>
            <person name="Camuy-Velez L.A."/>
            <person name="Duan J."/>
            <person name="Sabree Z.L."/>
        </authorList>
    </citation>
    <scope>NUCLEOTIDE SEQUENCE [LARGE SCALE GENOMIC DNA]</scope>
    <source>
        <strain evidence="2 3">PAL113</strain>
    </source>
</reference>
<dbReference type="CDD" id="cd04908">
    <property type="entry name" value="ACT_Bt0572_1"/>
    <property type="match status" value="1"/>
</dbReference>